<dbReference type="PROSITE" id="PS50075">
    <property type="entry name" value="CARRIER"/>
    <property type="match status" value="1"/>
</dbReference>
<sequence length="82" mass="9278">MEVQQRLAEILGEILARPAQDFQADTLLLGAIAEFDSMALMMLITELELRFDVDLQDADFDAETFSDMANLSEFIQKSIEYA</sequence>
<feature type="domain" description="Carrier" evidence="1">
    <location>
        <begin position="1"/>
        <end position="79"/>
    </location>
</feature>
<evidence type="ECO:0000259" key="1">
    <source>
        <dbReference type="PROSITE" id="PS50075"/>
    </source>
</evidence>
<reference evidence="2 3" key="1">
    <citation type="journal article" date="2019" name="Int. J. Syst. Evol. Microbiol.">
        <title>The Global Catalogue of Microorganisms (GCM) 10K type strain sequencing project: providing services to taxonomists for standard genome sequencing and annotation.</title>
        <authorList>
            <consortium name="The Broad Institute Genomics Platform"/>
            <consortium name="The Broad Institute Genome Sequencing Center for Infectious Disease"/>
            <person name="Wu L."/>
            <person name="Ma J."/>
        </authorList>
    </citation>
    <scope>NUCLEOTIDE SEQUENCE [LARGE SCALE GENOMIC DNA]</scope>
    <source>
        <strain evidence="2 3">JCM 13378</strain>
    </source>
</reference>
<evidence type="ECO:0000313" key="2">
    <source>
        <dbReference type="EMBL" id="GAA0368856.1"/>
    </source>
</evidence>
<protein>
    <recommendedName>
        <fullName evidence="1">Carrier domain-containing protein</fullName>
    </recommendedName>
</protein>
<gene>
    <name evidence="2" type="ORF">GCM10009092_36400</name>
</gene>
<accession>A0ABN0XNJ0</accession>
<dbReference type="SUPFAM" id="SSF47336">
    <property type="entry name" value="ACP-like"/>
    <property type="match status" value="1"/>
</dbReference>
<dbReference type="Gene3D" id="1.10.1200.10">
    <property type="entry name" value="ACP-like"/>
    <property type="match status" value="1"/>
</dbReference>
<dbReference type="RefSeq" id="WP_343846892.1">
    <property type="nucleotide sequence ID" value="NZ_BAAAEI010000023.1"/>
</dbReference>
<proteinExistence type="predicted"/>
<name>A0ABN0XNJ0_9ALTE</name>
<dbReference type="Proteomes" id="UP001501757">
    <property type="component" value="Unassembled WGS sequence"/>
</dbReference>
<dbReference type="InterPro" id="IPR009081">
    <property type="entry name" value="PP-bd_ACP"/>
</dbReference>
<comment type="caution">
    <text evidence="2">The sequence shown here is derived from an EMBL/GenBank/DDBJ whole genome shotgun (WGS) entry which is preliminary data.</text>
</comment>
<evidence type="ECO:0000313" key="3">
    <source>
        <dbReference type="Proteomes" id="UP001501757"/>
    </source>
</evidence>
<dbReference type="EMBL" id="BAAAEI010000023">
    <property type="protein sequence ID" value="GAA0368856.1"/>
    <property type="molecule type" value="Genomic_DNA"/>
</dbReference>
<keyword evidence="3" id="KW-1185">Reference proteome</keyword>
<dbReference type="InterPro" id="IPR036736">
    <property type="entry name" value="ACP-like_sf"/>
</dbReference>
<dbReference type="Pfam" id="PF00550">
    <property type="entry name" value="PP-binding"/>
    <property type="match status" value="1"/>
</dbReference>
<organism evidence="2 3">
    <name type="scientific">Bowmanella denitrificans</name>
    <dbReference type="NCBI Taxonomy" id="366582"/>
    <lineage>
        <taxon>Bacteria</taxon>
        <taxon>Pseudomonadati</taxon>
        <taxon>Pseudomonadota</taxon>
        <taxon>Gammaproteobacteria</taxon>
        <taxon>Alteromonadales</taxon>
        <taxon>Alteromonadaceae</taxon>
        <taxon>Bowmanella</taxon>
    </lineage>
</organism>